<dbReference type="PANTHER" id="PTHR10196:SF57">
    <property type="entry name" value="XYLULOSE KINASE"/>
    <property type="match status" value="1"/>
</dbReference>
<comment type="function">
    <text evidence="6">Highly specific D-xylulose kinase which participates in the catabolism of xylose. Xylose is a major component of hemicelluloses such as xylan. Most fungi utilize D-xylose via three enzymatic reactions, xylose reductase (XR), xylitol dehydrogenase (XDH), and xylulokinase, to form xylulose 5-phosphate, which enters pentose phosphate pathway.</text>
</comment>
<name>A0A1U9X462_KLUMA</name>
<evidence type="ECO:0000259" key="8">
    <source>
        <dbReference type="Pfam" id="PF02782"/>
    </source>
</evidence>
<evidence type="ECO:0000256" key="2">
    <source>
        <dbReference type="ARBA" id="ARBA00022629"/>
    </source>
</evidence>
<dbReference type="PANTHER" id="PTHR10196">
    <property type="entry name" value="SUGAR KINASE"/>
    <property type="match status" value="1"/>
</dbReference>
<dbReference type="GO" id="GO:0042732">
    <property type="term" value="P:D-xylose metabolic process"/>
    <property type="evidence" value="ECO:0007669"/>
    <property type="project" value="UniProtKB-UniRule"/>
</dbReference>
<dbReference type="GO" id="GO:0005997">
    <property type="term" value="P:xylulose metabolic process"/>
    <property type="evidence" value="ECO:0007669"/>
    <property type="project" value="TreeGrafter"/>
</dbReference>
<dbReference type="InterPro" id="IPR018484">
    <property type="entry name" value="FGGY_N"/>
</dbReference>
<dbReference type="AlphaFoldDB" id="A0A1U9X462"/>
<protein>
    <recommendedName>
        <fullName evidence="6">Xylulose kinase</fullName>
        <ecNumber evidence="6">2.7.1.17</ecNumber>
    </recommendedName>
</protein>
<proteinExistence type="inferred from homology"/>
<dbReference type="InterPro" id="IPR018485">
    <property type="entry name" value="FGGY_C"/>
</dbReference>
<dbReference type="InterPro" id="IPR043129">
    <property type="entry name" value="ATPase_NBD"/>
</dbReference>
<dbReference type="SUPFAM" id="SSF53067">
    <property type="entry name" value="Actin-like ATPase domain"/>
    <property type="match status" value="2"/>
</dbReference>
<keyword evidence="6" id="KW-0119">Carbohydrate metabolism</keyword>
<feature type="domain" description="Carbohydrate kinase FGGY C-terminal" evidence="8">
    <location>
        <begin position="298"/>
        <end position="539"/>
    </location>
</feature>
<evidence type="ECO:0000256" key="3">
    <source>
        <dbReference type="ARBA" id="ARBA00022679"/>
    </source>
</evidence>
<dbReference type="GO" id="GO:0005524">
    <property type="term" value="F:ATP binding"/>
    <property type="evidence" value="ECO:0007669"/>
    <property type="project" value="UniProtKB-UniRule"/>
</dbReference>
<dbReference type="GO" id="GO:0005829">
    <property type="term" value="C:cytosol"/>
    <property type="evidence" value="ECO:0007669"/>
    <property type="project" value="TreeGrafter"/>
</dbReference>
<dbReference type="CDD" id="cd07776">
    <property type="entry name" value="ASKHA_NBD_FGGY_SpXK-like"/>
    <property type="match status" value="1"/>
</dbReference>
<evidence type="ECO:0000256" key="1">
    <source>
        <dbReference type="ARBA" id="ARBA00009156"/>
    </source>
</evidence>
<evidence type="ECO:0000313" key="9">
    <source>
        <dbReference type="EMBL" id="AQY75510.1"/>
    </source>
</evidence>
<dbReference type="InterPro" id="IPR042024">
    <property type="entry name" value="D-XK_euk"/>
</dbReference>
<evidence type="ECO:0000256" key="4">
    <source>
        <dbReference type="ARBA" id="ARBA00022777"/>
    </source>
</evidence>
<keyword evidence="2 6" id="KW-0859">Xylose metabolism</keyword>
<dbReference type="Pfam" id="PF00370">
    <property type="entry name" value="FGGY_N"/>
    <property type="match status" value="1"/>
</dbReference>
<dbReference type="GO" id="GO:0004856">
    <property type="term" value="F:D-xylulokinase activity"/>
    <property type="evidence" value="ECO:0007669"/>
    <property type="project" value="UniProtKB-UniRule"/>
</dbReference>
<keyword evidence="6" id="KW-0067">ATP-binding</keyword>
<keyword evidence="3 6" id="KW-0808">Transferase</keyword>
<reference evidence="9" key="1">
    <citation type="submission" date="2016-06" db="EMBL/GenBank/DDBJ databases">
        <title>The pentose fermentation mechanism of Kluyveromyces marxianus yeast and the reasons for the fermentation differences.</title>
        <authorList>
            <person name="Hou S."/>
        </authorList>
    </citation>
    <scope>NUCLEOTIDE SEQUENCE</scope>
    <source>
        <strain evidence="9">1911</strain>
    </source>
</reference>
<comment type="similarity">
    <text evidence="1 6">Belongs to the FGGY kinase family.</text>
</comment>
<dbReference type="Pfam" id="PF02782">
    <property type="entry name" value="FGGY_C"/>
    <property type="match status" value="1"/>
</dbReference>
<sequence length="602" mass="66996">MSTPYYLGFDLSTQQLKCLAIDDQLNIVTSVSIEFDRDFPAYNTKKGVYIKNGGVIDAPVAMWLEAVDLCFSQLAERIDLKRVQSMSGSCQQHGTVYWNCEHLPSNLDPASTLREQLQGSLSRPVAPNWQDHSTKKQCDELAESVGGPEELARITGSGAHYRFSGSQIAKIHETEPEVYEATKRISLVSSFLASVLVGDIVPLEEADACGMNLYDLSKHDFDETLLAVVDHDTARLRRKLSDPPVGAPTGESPLTSLGKVSKYFQDKYGVNCECEIFPFTGDNLATICSLPLQKNDVLISLGTSTTILLVTDQYHSSPNYHLFIHPTVPGYYMGMICYCNGSLARERVRDDLAGPQASQAPGEQVPWTQFNDALLDDSLSNDNEIGLYFPLGEIVPNVDAVTKRWTFERKENHPNKTIVLHELDQFTPKRKDAKNIVESQALSCRVRISPLLSDETDALSETQVLSKKENTQVTFDYDAFPLWTYAKRPNRAFFVGGASKNDAIVRTMANVIGARNGNYRLETPNSCALGGCYKAMWSWLKVHEPTTTPSFDVWLNASFNWQRDCEFVCQSDAAKWEQCNGKIQALSEAEAYVKALAQSQGQ</sequence>
<organism evidence="9">
    <name type="scientific">Kluyveromyces marxianus</name>
    <name type="common">Yeast</name>
    <name type="synonym">Candida kefyr</name>
    <dbReference type="NCBI Taxonomy" id="4911"/>
    <lineage>
        <taxon>Eukaryota</taxon>
        <taxon>Fungi</taxon>
        <taxon>Dikarya</taxon>
        <taxon>Ascomycota</taxon>
        <taxon>Saccharomycotina</taxon>
        <taxon>Saccharomycetes</taxon>
        <taxon>Saccharomycetales</taxon>
        <taxon>Saccharomycetaceae</taxon>
        <taxon>Kluyveromyces</taxon>
    </lineage>
</organism>
<evidence type="ECO:0000259" key="7">
    <source>
        <dbReference type="Pfam" id="PF00370"/>
    </source>
</evidence>
<comment type="catalytic activity">
    <reaction evidence="5 6">
        <text>D-xylulose + ATP = D-xylulose 5-phosphate + ADP + H(+)</text>
        <dbReference type="Rhea" id="RHEA:10964"/>
        <dbReference type="ChEBI" id="CHEBI:15378"/>
        <dbReference type="ChEBI" id="CHEBI:17140"/>
        <dbReference type="ChEBI" id="CHEBI:30616"/>
        <dbReference type="ChEBI" id="CHEBI:57737"/>
        <dbReference type="ChEBI" id="CHEBI:456216"/>
        <dbReference type="EC" id="2.7.1.17"/>
    </reaction>
</comment>
<feature type="domain" description="Carbohydrate kinase FGGY N-terminal" evidence="7">
    <location>
        <begin position="128"/>
        <end position="232"/>
    </location>
</feature>
<gene>
    <name evidence="9" type="primary">XK</name>
</gene>
<dbReference type="EMBL" id="KX462708">
    <property type="protein sequence ID" value="AQY75510.1"/>
    <property type="molecule type" value="Genomic_DNA"/>
</dbReference>
<evidence type="ECO:0000256" key="6">
    <source>
        <dbReference type="RuleBase" id="RU367058"/>
    </source>
</evidence>
<dbReference type="VEuPathDB" id="FungiDB:KLMA_80066"/>
<evidence type="ECO:0000256" key="5">
    <source>
        <dbReference type="ARBA" id="ARBA00048885"/>
    </source>
</evidence>
<accession>A0A1U9X462</accession>
<keyword evidence="4 6" id="KW-0418">Kinase</keyword>
<dbReference type="Gene3D" id="3.30.420.40">
    <property type="match status" value="2"/>
</dbReference>
<dbReference type="EC" id="2.7.1.17" evidence="6"/>
<keyword evidence="6" id="KW-0547">Nucleotide-binding</keyword>